<proteinExistence type="predicted"/>
<dbReference type="EMBL" id="AC092075">
    <property type="protein sequence ID" value="AAR06366.1"/>
    <property type="molecule type" value="Genomic_DNA"/>
</dbReference>
<accession>Q75LQ9</accession>
<dbReference type="AlphaFoldDB" id="Q75LQ9"/>
<name>Q75LQ9_ORYSJ</name>
<protein>
    <submittedName>
        <fullName evidence="2">Uncharacterized protein</fullName>
    </submittedName>
</protein>
<organism evidence="2 3">
    <name type="scientific">Oryza sativa subsp. japonica</name>
    <name type="common">Rice</name>
    <dbReference type="NCBI Taxonomy" id="39947"/>
    <lineage>
        <taxon>Eukaryota</taxon>
        <taxon>Viridiplantae</taxon>
        <taxon>Streptophyta</taxon>
        <taxon>Embryophyta</taxon>
        <taxon>Tracheophyta</taxon>
        <taxon>Spermatophyta</taxon>
        <taxon>Magnoliopsida</taxon>
        <taxon>Liliopsida</taxon>
        <taxon>Poales</taxon>
        <taxon>Poaceae</taxon>
        <taxon>BOP clade</taxon>
        <taxon>Oryzoideae</taxon>
        <taxon>Oryzeae</taxon>
        <taxon>Oryzinae</taxon>
        <taxon>Oryza</taxon>
        <taxon>Oryza sativa</taxon>
    </lineage>
</organism>
<feature type="region of interest" description="Disordered" evidence="1">
    <location>
        <begin position="1"/>
        <end position="23"/>
    </location>
</feature>
<reference evidence="3" key="2">
    <citation type="journal article" date="2008" name="Nucleic Acids Res.">
        <title>The rice annotation project database (RAP-DB): 2008 update.</title>
        <authorList>
            <consortium name="The rice annotation project (RAP)"/>
        </authorList>
    </citation>
    <scope>GENOME REANNOTATION</scope>
    <source>
        <strain evidence="3">cv. Nipponbare</strain>
    </source>
</reference>
<evidence type="ECO:0000313" key="3">
    <source>
        <dbReference type="Proteomes" id="UP000000763"/>
    </source>
</evidence>
<dbReference type="Proteomes" id="UP000000763">
    <property type="component" value="Chromosome 3"/>
</dbReference>
<evidence type="ECO:0000256" key="1">
    <source>
        <dbReference type="SAM" id="MobiDB-lite"/>
    </source>
</evidence>
<sequence length="226" mass="23961">MLVSMLRHTPRLGLAQRGPPPDSCRAGRCKVQAIAVGLTAAPRHDAIPSAAHYIIDYDVTKGIGGADKRAPPVGGSREAGWRAVRSEETGGMWRAATSAWREKSWVMTAMAVMTGGGGVASMPSRLREDGSSSCIEGQLINADAVICKGAHTKLDPEAYCFILYYLLWLGAVLGVRDGKADEVQQKGNGDGFECHGTHVGDLTAGADVDVSEVNKPALQIHKWIGP</sequence>
<gene>
    <name evidence="2" type="primary">OSJNBa0017N12.16</name>
</gene>
<evidence type="ECO:0000313" key="2">
    <source>
        <dbReference type="EMBL" id="AAR06366.1"/>
    </source>
</evidence>
<reference evidence="3" key="1">
    <citation type="journal article" date="2005" name="Nature">
        <title>The map-based sequence of the rice genome.</title>
        <authorList>
            <consortium name="International rice genome sequencing project (IRGSP)"/>
            <person name="Matsumoto T."/>
            <person name="Wu J."/>
            <person name="Kanamori H."/>
            <person name="Katayose Y."/>
            <person name="Fujisawa M."/>
            <person name="Namiki N."/>
            <person name="Mizuno H."/>
            <person name="Yamamoto K."/>
            <person name="Antonio B.A."/>
            <person name="Baba T."/>
            <person name="Sakata K."/>
            <person name="Nagamura Y."/>
            <person name="Aoki H."/>
            <person name="Arikawa K."/>
            <person name="Arita K."/>
            <person name="Bito T."/>
            <person name="Chiden Y."/>
            <person name="Fujitsuka N."/>
            <person name="Fukunaka R."/>
            <person name="Hamada M."/>
            <person name="Harada C."/>
            <person name="Hayashi A."/>
            <person name="Hijishita S."/>
            <person name="Honda M."/>
            <person name="Hosokawa S."/>
            <person name="Ichikawa Y."/>
            <person name="Idonuma A."/>
            <person name="Iijima M."/>
            <person name="Ikeda M."/>
            <person name="Ikeno M."/>
            <person name="Ito K."/>
            <person name="Ito S."/>
            <person name="Ito T."/>
            <person name="Ito Y."/>
            <person name="Ito Y."/>
            <person name="Iwabuchi A."/>
            <person name="Kamiya K."/>
            <person name="Karasawa W."/>
            <person name="Kurita K."/>
            <person name="Katagiri S."/>
            <person name="Kikuta A."/>
            <person name="Kobayashi H."/>
            <person name="Kobayashi N."/>
            <person name="Machita K."/>
            <person name="Maehara T."/>
            <person name="Masukawa M."/>
            <person name="Mizubayashi T."/>
            <person name="Mukai Y."/>
            <person name="Nagasaki H."/>
            <person name="Nagata Y."/>
            <person name="Naito S."/>
            <person name="Nakashima M."/>
            <person name="Nakama Y."/>
            <person name="Nakamichi Y."/>
            <person name="Nakamura M."/>
            <person name="Meguro A."/>
            <person name="Negishi M."/>
            <person name="Ohta I."/>
            <person name="Ohta T."/>
            <person name="Okamoto M."/>
            <person name="Ono N."/>
            <person name="Saji S."/>
            <person name="Sakaguchi M."/>
            <person name="Sakai K."/>
            <person name="Shibata M."/>
            <person name="Shimokawa T."/>
            <person name="Song J."/>
            <person name="Takazaki Y."/>
            <person name="Terasawa K."/>
            <person name="Tsugane M."/>
            <person name="Tsuji K."/>
            <person name="Ueda S."/>
            <person name="Waki K."/>
            <person name="Yamagata H."/>
            <person name="Yamamoto M."/>
            <person name="Yamamoto S."/>
            <person name="Yamane H."/>
            <person name="Yoshiki S."/>
            <person name="Yoshihara R."/>
            <person name="Yukawa K."/>
            <person name="Zhong H."/>
            <person name="Yano M."/>
            <person name="Yuan Q."/>
            <person name="Ouyang S."/>
            <person name="Liu J."/>
            <person name="Jones K.M."/>
            <person name="Gansberger K."/>
            <person name="Moffat K."/>
            <person name="Hill J."/>
            <person name="Bera J."/>
            <person name="Fadrosh D."/>
            <person name="Jin S."/>
            <person name="Johri S."/>
            <person name="Kim M."/>
            <person name="Overton L."/>
            <person name="Reardon M."/>
            <person name="Tsitrin T."/>
            <person name="Vuong H."/>
            <person name="Weaver B."/>
            <person name="Ciecko A."/>
            <person name="Tallon L."/>
            <person name="Jackson J."/>
            <person name="Pai G."/>
            <person name="Aken S.V."/>
            <person name="Utterback T."/>
            <person name="Reidmuller S."/>
            <person name="Feldblyum T."/>
            <person name="Hsiao J."/>
            <person name="Zismann V."/>
            <person name="Iobst S."/>
            <person name="de Vazeille A.R."/>
            <person name="Buell C.R."/>
            <person name="Ying K."/>
            <person name="Li Y."/>
            <person name="Lu T."/>
            <person name="Huang Y."/>
            <person name="Zhao Q."/>
            <person name="Feng Q."/>
            <person name="Zhang L."/>
            <person name="Zhu J."/>
            <person name="Weng Q."/>
            <person name="Mu J."/>
            <person name="Lu Y."/>
            <person name="Fan D."/>
            <person name="Liu Y."/>
            <person name="Guan J."/>
            <person name="Zhang Y."/>
            <person name="Yu S."/>
            <person name="Liu X."/>
            <person name="Zhang Y."/>
            <person name="Hong G."/>
            <person name="Han B."/>
            <person name="Choisne N."/>
            <person name="Demange N."/>
            <person name="Orjeda G."/>
            <person name="Samain S."/>
            <person name="Cattolico L."/>
            <person name="Pelletier E."/>
            <person name="Couloux A."/>
            <person name="Segurens B."/>
            <person name="Wincker P."/>
            <person name="D'Hont A."/>
            <person name="Scarpelli C."/>
            <person name="Weissenbach J."/>
            <person name="Salanoubat M."/>
            <person name="Quetier F."/>
            <person name="Yu Y."/>
            <person name="Kim H.R."/>
            <person name="Rambo T."/>
            <person name="Currie J."/>
            <person name="Collura K."/>
            <person name="Luo M."/>
            <person name="Yang T."/>
            <person name="Ammiraju J.S.S."/>
            <person name="Engler F."/>
            <person name="Soderlund C."/>
            <person name="Wing R.A."/>
            <person name="Palmer L.E."/>
            <person name="de la Bastide M."/>
            <person name="Spiegel L."/>
            <person name="Nascimento L."/>
            <person name="Zutavern T."/>
            <person name="O'Shaughnessy A."/>
            <person name="Dike S."/>
            <person name="Dedhia N."/>
            <person name="Preston R."/>
            <person name="Balija V."/>
            <person name="McCombie W.R."/>
            <person name="Chow T."/>
            <person name="Chen H."/>
            <person name="Chung M."/>
            <person name="Chen C."/>
            <person name="Shaw J."/>
            <person name="Wu H."/>
            <person name="Hsiao K."/>
            <person name="Chao Y."/>
            <person name="Chu M."/>
            <person name="Cheng C."/>
            <person name="Hour A."/>
            <person name="Lee P."/>
            <person name="Lin S."/>
            <person name="Lin Y."/>
            <person name="Liou J."/>
            <person name="Liu S."/>
            <person name="Hsing Y."/>
            <person name="Raghuvanshi S."/>
            <person name="Mohanty A."/>
            <person name="Bharti A.K."/>
            <person name="Gaur A."/>
            <person name="Gupta V."/>
            <person name="Kumar D."/>
            <person name="Ravi V."/>
            <person name="Vij S."/>
            <person name="Kapur A."/>
            <person name="Khurana P."/>
            <person name="Khurana P."/>
            <person name="Khurana J.P."/>
            <person name="Tyagi A.K."/>
            <person name="Gaikwad K."/>
            <person name="Singh A."/>
            <person name="Dalal V."/>
            <person name="Srivastava S."/>
            <person name="Dixit A."/>
            <person name="Pal A.K."/>
            <person name="Ghazi I.A."/>
            <person name="Yadav M."/>
            <person name="Pandit A."/>
            <person name="Bhargava A."/>
            <person name="Sureshbabu K."/>
            <person name="Batra K."/>
            <person name="Sharma T.R."/>
            <person name="Mohapatra T."/>
            <person name="Singh N.K."/>
            <person name="Messing J."/>
            <person name="Nelson A.B."/>
            <person name="Fuks G."/>
            <person name="Kavchok S."/>
            <person name="Keizer G."/>
            <person name="Linton E."/>
            <person name="Llaca V."/>
            <person name="Song R."/>
            <person name="Tanyolac B."/>
            <person name="Young S."/>
            <person name="Ho-Il K."/>
            <person name="Hahn J.H."/>
            <person name="Sangsakoo G."/>
            <person name="Vanavichit A."/>
            <person name="de Mattos Luiz.A.T."/>
            <person name="Zimmer P.D."/>
            <person name="Malone G."/>
            <person name="Dellagostin O."/>
            <person name="de Oliveira A.C."/>
            <person name="Bevan M."/>
            <person name="Bancroft I."/>
            <person name="Minx P."/>
            <person name="Cordum H."/>
            <person name="Wilson R."/>
            <person name="Cheng Z."/>
            <person name="Jin W."/>
            <person name="Jiang J."/>
            <person name="Leong S.A."/>
            <person name="Iwama H."/>
            <person name="Gojobori T."/>
            <person name="Itoh T."/>
            <person name="Niimura Y."/>
            <person name="Fujii Y."/>
            <person name="Habara T."/>
            <person name="Sakai H."/>
            <person name="Sato Y."/>
            <person name="Wilson G."/>
            <person name="Kumar K."/>
            <person name="McCouch S."/>
            <person name="Juretic N."/>
            <person name="Hoen D."/>
            <person name="Wright S."/>
            <person name="Bruskiewich R."/>
            <person name="Bureau T."/>
            <person name="Miyao A."/>
            <person name="Hirochika H."/>
            <person name="Nishikawa T."/>
            <person name="Kadowaki K."/>
            <person name="Sugiura M."/>
            <person name="Burr B."/>
            <person name="Sasaki T."/>
        </authorList>
    </citation>
    <scope>NUCLEOTIDE SEQUENCE [LARGE SCALE GENOMIC DNA]</scope>
    <source>
        <strain evidence="3">cv. Nipponbare</strain>
    </source>
</reference>